<evidence type="ECO:0000256" key="1">
    <source>
        <dbReference type="SAM" id="MobiDB-lite"/>
    </source>
</evidence>
<sequence length="161" mass="17916">MREQKRPRSLERLHKPTHSGLANPTSLTTSCSTAYALIRRRCNQPASQEAQLASFPMSNDISSGAYPGLDALARTLEMADWAERAKNASRKWRSCAGENRLQEHLYEIGTVPIWVLLDSQSSLVTAEVAAAQMGMRVLVLKCPTCPRHSSFRNPTRNARHA</sequence>
<dbReference type="PROSITE" id="PS51257">
    <property type="entry name" value="PROKAR_LIPOPROTEIN"/>
    <property type="match status" value="1"/>
</dbReference>
<dbReference type="EMBL" id="ML992680">
    <property type="protein sequence ID" value="KAF2210557.1"/>
    <property type="molecule type" value="Genomic_DNA"/>
</dbReference>
<organism evidence="2 3">
    <name type="scientific">Cercospora zeae-maydis SCOH1-5</name>
    <dbReference type="NCBI Taxonomy" id="717836"/>
    <lineage>
        <taxon>Eukaryota</taxon>
        <taxon>Fungi</taxon>
        <taxon>Dikarya</taxon>
        <taxon>Ascomycota</taxon>
        <taxon>Pezizomycotina</taxon>
        <taxon>Dothideomycetes</taxon>
        <taxon>Dothideomycetidae</taxon>
        <taxon>Mycosphaerellales</taxon>
        <taxon>Mycosphaerellaceae</taxon>
        <taxon>Cercospora</taxon>
    </lineage>
</organism>
<name>A0A6A6FAZ6_9PEZI</name>
<dbReference type="Proteomes" id="UP000799539">
    <property type="component" value="Unassembled WGS sequence"/>
</dbReference>
<accession>A0A6A6FAZ6</accession>
<keyword evidence="3" id="KW-1185">Reference proteome</keyword>
<evidence type="ECO:0000313" key="2">
    <source>
        <dbReference type="EMBL" id="KAF2210557.1"/>
    </source>
</evidence>
<feature type="region of interest" description="Disordered" evidence="1">
    <location>
        <begin position="1"/>
        <end position="25"/>
    </location>
</feature>
<proteinExistence type="predicted"/>
<protein>
    <submittedName>
        <fullName evidence="2">Uncharacterized protein</fullName>
    </submittedName>
</protein>
<reference evidence="2" key="1">
    <citation type="journal article" date="2020" name="Stud. Mycol.">
        <title>101 Dothideomycetes genomes: a test case for predicting lifestyles and emergence of pathogens.</title>
        <authorList>
            <person name="Haridas S."/>
            <person name="Albert R."/>
            <person name="Binder M."/>
            <person name="Bloem J."/>
            <person name="Labutti K."/>
            <person name="Salamov A."/>
            <person name="Andreopoulos B."/>
            <person name="Baker S."/>
            <person name="Barry K."/>
            <person name="Bills G."/>
            <person name="Bluhm B."/>
            <person name="Cannon C."/>
            <person name="Castanera R."/>
            <person name="Culley D."/>
            <person name="Daum C."/>
            <person name="Ezra D."/>
            <person name="Gonzalez J."/>
            <person name="Henrissat B."/>
            <person name="Kuo A."/>
            <person name="Liang C."/>
            <person name="Lipzen A."/>
            <person name="Lutzoni F."/>
            <person name="Magnuson J."/>
            <person name="Mondo S."/>
            <person name="Nolan M."/>
            <person name="Ohm R."/>
            <person name="Pangilinan J."/>
            <person name="Park H.-J."/>
            <person name="Ramirez L."/>
            <person name="Alfaro M."/>
            <person name="Sun H."/>
            <person name="Tritt A."/>
            <person name="Yoshinaga Y."/>
            <person name="Zwiers L.-H."/>
            <person name="Turgeon B."/>
            <person name="Goodwin S."/>
            <person name="Spatafora J."/>
            <person name="Crous P."/>
            <person name="Grigoriev I."/>
        </authorList>
    </citation>
    <scope>NUCLEOTIDE SEQUENCE</scope>
    <source>
        <strain evidence="2">SCOH1-5</strain>
    </source>
</reference>
<dbReference type="AlphaFoldDB" id="A0A6A6FAZ6"/>
<gene>
    <name evidence="2" type="ORF">CERZMDRAFT_91097</name>
</gene>
<evidence type="ECO:0000313" key="3">
    <source>
        <dbReference type="Proteomes" id="UP000799539"/>
    </source>
</evidence>
<feature type="compositionally biased region" description="Basic and acidic residues" evidence="1">
    <location>
        <begin position="1"/>
        <end position="14"/>
    </location>
</feature>